<dbReference type="PANTHER" id="PTHR11019">
    <property type="entry name" value="HTH-TYPE TRANSCRIPTIONAL REGULATOR NIMR"/>
    <property type="match status" value="1"/>
</dbReference>
<dbReference type="SUPFAM" id="SSF46689">
    <property type="entry name" value="Homeodomain-like"/>
    <property type="match status" value="1"/>
</dbReference>
<organism evidence="8 9">
    <name type="scientific">Nocardioides zeae</name>
    <dbReference type="NCBI Taxonomy" id="1457234"/>
    <lineage>
        <taxon>Bacteria</taxon>
        <taxon>Bacillati</taxon>
        <taxon>Actinomycetota</taxon>
        <taxon>Actinomycetes</taxon>
        <taxon>Propionibacteriales</taxon>
        <taxon>Nocardioidaceae</taxon>
        <taxon>Nocardioides</taxon>
    </lineage>
</organism>
<dbReference type="GO" id="GO:0003700">
    <property type="term" value="F:DNA-binding transcription factor activity"/>
    <property type="evidence" value="ECO:0007669"/>
    <property type="project" value="InterPro"/>
</dbReference>
<evidence type="ECO:0000313" key="8">
    <source>
        <dbReference type="EMBL" id="MDQ1105189.1"/>
    </source>
</evidence>
<dbReference type="InterPro" id="IPR009057">
    <property type="entry name" value="Homeodomain-like_sf"/>
</dbReference>
<dbReference type="PANTHER" id="PTHR11019:SF199">
    <property type="entry name" value="HTH-TYPE TRANSCRIPTIONAL REGULATOR NIMR"/>
    <property type="match status" value="1"/>
</dbReference>
<protein>
    <recommendedName>
        <fullName evidence="5">HTH-type transcriptional regulator RipA</fullName>
    </recommendedName>
    <alternativeName>
        <fullName evidence="6">Repressor of iron proteins A</fullName>
    </alternativeName>
</protein>
<dbReference type="Proteomes" id="UP001239215">
    <property type="component" value="Unassembled WGS sequence"/>
</dbReference>
<dbReference type="InterPro" id="IPR014710">
    <property type="entry name" value="RmlC-like_jellyroll"/>
</dbReference>
<dbReference type="PROSITE" id="PS01124">
    <property type="entry name" value="HTH_ARAC_FAMILY_2"/>
    <property type="match status" value="1"/>
</dbReference>
<dbReference type="InterPro" id="IPR003313">
    <property type="entry name" value="AraC-bd"/>
</dbReference>
<dbReference type="AlphaFoldDB" id="A0AAJ1X324"/>
<dbReference type="InterPro" id="IPR018062">
    <property type="entry name" value="HTH_AraC-typ_CS"/>
</dbReference>
<evidence type="ECO:0000256" key="1">
    <source>
        <dbReference type="ARBA" id="ARBA00022491"/>
    </source>
</evidence>
<keyword evidence="2" id="KW-0805">Transcription regulation</keyword>
<dbReference type="SUPFAM" id="SSF51182">
    <property type="entry name" value="RmlC-like cupins"/>
    <property type="match status" value="1"/>
</dbReference>
<sequence>MSVAVEEPTATDEVRACVRAVPDGYLMTTLDVHLPDDAEPDRCGADPHTHPEHVVLWPEQGSTTVEVDGLSWRLSLGQGLWLPSGTVHAALRSPGSPANCTHVLPEAWSAWSGSAGAPATGRGPRPVAVNLALRELLLHLAEQDMPREQRLRAQRVCFELLAEEGEHALRLPVPRDPRILAVARAILADPADDRSIEDWAWRTSMSARTIARAFRSDTGMTFTQWRTCARMSAAVELLGSGATVGQVAHRVGYSTVSAFTAAFRRTVGSPPHHYLRSGAPRPR</sequence>
<keyword evidence="1" id="KW-0678">Repressor</keyword>
<dbReference type="SMART" id="SM00342">
    <property type="entry name" value="HTH_ARAC"/>
    <property type="match status" value="1"/>
</dbReference>
<dbReference type="GO" id="GO:0043565">
    <property type="term" value="F:sequence-specific DNA binding"/>
    <property type="evidence" value="ECO:0007669"/>
    <property type="project" value="InterPro"/>
</dbReference>
<evidence type="ECO:0000256" key="4">
    <source>
        <dbReference type="ARBA" id="ARBA00023163"/>
    </source>
</evidence>
<evidence type="ECO:0000256" key="5">
    <source>
        <dbReference type="ARBA" id="ARBA00074140"/>
    </source>
</evidence>
<evidence type="ECO:0000313" key="9">
    <source>
        <dbReference type="Proteomes" id="UP001239215"/>
    </source>
</evidence>
<dbReference type="Pfam" id="PF02311">
    <property type="entry name" value="AraC_binding"/>
    <property type="match status" value="1"/>
</dbReference>
<dbReference type="Gene3D" id="2.60.120.10">
    <property type="entry name" value="Jelly Rolls"/>
    <property type="match status" value="1"/>
</dbReference>
<comment type="caution">
    <text evidence="8">The sequence shown here is derived from an EMBL/GenBank/DDBJ whole genome shotgun (WGS) entry which is preliminary data.</text>
</comment>
<dbReference type="Pfam" id="PF12833">
    <property type="entry name" value="HTH_18"/>
    <property type="match status" value="1"/>
</dbReference>
<evidence type="ECO:0000256" key="3">
    <source>
        <dbReference type="ARBA" id="ARBA00023125"/>
    </source>
</evidence>
<dbReference type="EMBL" id="JAUTAN010000001">
    <property type="protein sequence ID" value="MDQ1105189.1"/>
    <property type="molecule type" value="Genomic_DNA"/>
</dbReference>
<evidence type="ECO:0000256" key="2">
    <source>
        <dbReference type="ARBA" id="ARBA00023015"/>
    </source>
</evidence>
<evidence type="ECO:0000256" key="6">
    <source>
        <dbReference type="ARBA" id="ARBA00079449"/>
    </source>
</evidence>
<feature type="domain" description="HTH araC/xylS-type" evidence="7">
    <location>
        <begin position="177"/>
        <end position="277"/>
    </location>
</feature>
<dbReference type="RefSeq" id="WP_307201184.1">
    <property type="nucleotide sequence ID" value="NZ_JAUTAN010000001.1"/>
</dbReference>
<keyword evidence="3 8" id="KW-0238">DNA-binding</keyword>
<dbReference type="InterPro" id="IPR018060">
    <property type="entry name" value="HTH_AraC"/>
</dbReference>
<dbReference type="PROSITE" id="PS00041">
    <property type="entry name" value="HTH_ARAC_FAMILY_1"/>
    <property type="match status" value="1"/>
</dbReference>
<dbReference type="Gene3D" id="1.10.10.60">
    <property type="entry name" value="Homeodomain-like"/>
    <property type="match status" value="2"/>
</dbReference>
<gene>
    <name evidence="8" type="ORF">QE405_002473</name>
</gene>
<keyword evidence="4" id="KW-0804">Transcription</keyword>
<dbReference type="FunFam" id="1.10.10.60:FF:000132">
    <property type="entry name" value="AraC family transcriptional regulator"/>
    <property type="match status" value="1"/>
</dbReference>
<dbReference type="InterPro" id="IPR011051">
    <property type="entry name" value="RmlC_Cupin_sf"/>
</dbReference>
<reference evidence="8" key="1">
    <citation type="submission" date="2023-07" db="EMBL/GenBank/DDBJ databases">
        <title>Functional and genomic diversity of the sorghum phyllosphere microbiome.</title>
        <authorList>
            <person name="Shade A."/>
        </authorList>
    </citation>
    <scope>NUCLEOTIDE SEQUENCE</scope>
    <source>
        <strain evidence="8">SORGH_AS_1067</strain>
    </source>
</reference>
<name>A0AAJ1X324_9ACTN</name>
<accession>A0AAJ1X324</accession>
<evidence type="ECO:0000259" key="7">
    <source>
        <dbReference type="PROSITE" id="PS01124"/>
    </source>
</evidence>
<proteinExistence type="predicted"/>